<dbReference type="GO" id="GO:0008234">
    <property type="term" value="F:cysteine-type peptidase activity"/>
    <property type="evidence" value="ECO:0007669"/>
    <property type="project" value="InterPro"/>
</dbReference>
<feature type="domain" description="Peptidase C1A papain C-terminal" evidence="2">
    <location>
        <begin position="79"/>
        <end position="309"/>
    </location>
</feature>
<dbReference type="CDD" id="cd02619">
    <property type="entry name" value="Peptidase_C1"/>
    <property type="match status" value="1"/>
</dbReference>
<dbReference type="SMART" id="SM00645">
    <property type="entry name" value="Pept_C1"/>
    <property type="match status" value="1"/>
</dbReference>
<dbReference type="OrthoDB" id="3648721at2"/>
<dbReference type="InterPro" id="IPR038765">
    <property type="entry name" value="Papain-like_cys_pep_sf"/>
</dbReference>
<evidence type="ECO:0000259" key="2">
    <source>
        <dbReference type="SMART" id="SM00645"/>
    </source>
</evidence>
<dbReference type="PANTHER" id="PTHR12411">
    <property type="entry name" value="CYSTEINE PROTEASE FAMILY C1-RELATED"/>
    <property type="match status" value="1"/>
</dbReference>
<dbReference type="AlphaFoldDB" id="A0A085BH89"/>
<dbReference type="RefSeq" id="WP_034975037.1">
    <property type="nucleotide sequence ID" value="NZ_FOFI01000003.1"/>
</dbReference>
<dbReference type="InterPro" id="IPR025660">
    <property type="entry name" value="Pept_his_AS"/>
</dbReference>
<dbReference type="GO" id="GO:0006508">
    <property type="term" value="P:proteolysis"/>
    <property type="evidence" value="ECO:0007669"/>
    <property type="project" value="InterPro"/>
</dbReference>
<dbReference type="EMBL" id="JPLY01000003">
    <property type="protein sequence ID" value="KFC21834.1"/>
    <property type="molecule type" value="Genomic_DNA"/>
</dbReference>
<dbReference type="Gene3D" id="3.90.70.10">
    <property type="entry name" value="Cysteine proteinases"/>
    <property type="match status" value="1"/>
</dbReference>
<name>A0A085BH89_9FLAO</name>
<dbReference type="InterPro" id="IPR000668">
    <property type="entry name" value="Peptidase_C1A_C"/>
</dbReference>
<organism evidence="3 4">
    <name type="scientific">Epilithonimonas lactis</name>
    <dbReference type="NCBI Taxonomy" id="421072"/>
    <lineage>
        <taxon>Bacteria</taxon>
        <taxon>Pseudomonadati</taxon>
        <taxon>Bacteroidota</taxon>
        <taxon>Flavobacteriia</taxon>
        <taxon>Flavobacteriales</taxon>
        <taxon>Weeksellaceae</taxon>
        <taxon>Chryseobacterium group</taxon>
        <taxon>Epilithonimonas</taxon>
    </lineage>
</organism>
<dbReference type="InterPro" id="IPR013128">
    <property type="entry name" value="Peptidase_C1A"/>
</dbReference>
<dbReference type="Proteomes" id="UP000028623">
    <property type="component" value="Unassembled WGS sequence"/>
</dbReference>
<protein>
    <recommendedName>
        <fullName evidence="2">Peptidase C1A papain C-terminal domain-containing protein</fullName>
    </recommendedName>
</protein>
<dbReference type="PROSITE" id="PS00639">
    <property type="entry name" value="THIOL_PROTEASE_HIS"/>
    <property type="match status" value="1"/>
</dbReference>
<sequence length="315" mass="35476">MRKNVLLTILFVLIITACARLLEGDPLPVEVGDYKPPISDTVKLTADVGLNDPKSLGLAINCSVSDGPEYKKIEILDSLPVRFDLSKDMPPVKSQGIVGSCASFATTYYMKSYQEKIQHKYEYNNYGKVMSPSYVYNQVKVSDCPSGSCIINNLSLLKREGAATWQEFPYDGVSCFLQPNSQHKKLAEKNKIKAYYNVSSTDSTNINYTKIKAIKSLLYNKIPVIIGMSIDKDFSEGNKKSDSVFVYNSYDASKPYGRHGMLIVGYDDRLNAFKVINSWGTSWGNKGYSYINYDFFDNTNENSQYVPEIYYAEDL</sequence>
<comment type="caution">
    <text evidence="3">The sequence shown here is derived from an EMBL/GenBank/DDBJ whole genome shotgun (WGS) entry which is preliminary data.</text>
</comment>
<reference evidence="3 4" key="1">
    <citation type="submission" date="2014-07" db="EMBL/GenBank/DDBJ databases">
        <title>Epilithonimonas lactis LMG 22401 Genome.</title>
        <authorList>
            <person name="Pipes S.E."/>
            <person name="Stropko S.J."/>
        </authorList>
    </citation>
    <scope>NUCLEOTIDE SEQUENCE [LARGE SCALE GENOMIC DNA]</scope>
    <source>
        <strain evidence="3 4">LMG 24401</strain>
    </source>
</reference>
<evidence type="ECO:0000313" key="4">
    <source>
        <dbReference type="Proteomes" id="UP000028623"/>
    </source>
</evidence>
<gene>
    <name evidence="3" type="ORF">IO89_07550</name>
</gene>
<keyword evidence="4" id="KW-1185">Reference proteome</keyword>
<evidence type="ECO:0000313" key="3">
    <source>
        <dbReference type="EMBL" id="KFC21834.1"/>
    </source>
</evidence>
<evidence type="ECO:0000256" key="1">
    <source>
        <dbReference type="ARBA" id="ARBA00008455"/>
    </source>
</evidence>
<dbReference type="eggNOG" id="COG4870">
    <property type="taxonomic scope" value="Bacteria"/>
</dbReference>
<dbReference type="Pfam" id="PF00112">
    <property type="entry name" value="Peptidase_C1"/>
    <property type="match status" value="1"/>
</dbReference>
<accession>A0A085BH89</accession>
<dbReference type="SUPFAM" id="SSF54001">
    <property type="entry name" value="Cysteine proteinases"/>
    <property type="match status" value="1"/>
</dbReference>
<comment type="similarity">
    <text evidence="1">Belongs to the peptidase C1 family.</text>
</comment>
<dbReference type="PROSITE" id="PS51257">
    <property type="entry name" value="PROKAR_LIPOPROTEIN"/>
    <property type="match status" value="1"/>
</dbReference>
<dbReference type="STRING" id="421072.SAMN04488097_2122"/>
<proteinExistence type="inferred from homology"/>